<dbReference type="AlphaFoldDB" id="A0AA36NB28"/>
<evidence type="ECO:0000313" key="3">
    <source>
        <dbReference type="Proteomes" id="UP001178507"/>
    </source>
</evidence>
<evidence type="ECO:0000313" key="2">
    <source>
        <dbReference type="EMBL" id="CAJ1396981.1"/>
    </source>
</evidence>
<accession>A0AA36NB28</accession>
<proteinExistence type="predicted"/>
<feature type="region of interest" description="Disordered" evidence="1">
    <location>
        <begin position="246"/>
        <end position="280"/>
    </location>
</feature>
<evidence type="ECO:0000256" key="1">
    <source>
        <dbReference type="SAM" id="MobiDB-lite"/>
    </source>
</evidence>
<comment type="caution">
    <text evidence="2">The sequence shown here is derived from an EMBL/GenBank/DDBJ whole genome shotgun (WGS) entry which is preliminary data.</text>
</comment>
<dbReference type="EMBL" id="CAUJNA010003249">
    <property type="protein sequence ID" value="CAJ1396981.1"/>
    <property type="molecule type" value="Genomic_DNA"/>
</dbReference>
<dbReference type="Proteomes" id="UP001178507">
    <property type="component" value="Unassembled WGS sequence"/>
</dbReference>
<gene>
    <name evidence="2" type="ORF">EVOR1521_LOCUS21094</name>
</gene>
<protein>
    <submittedName>
        <fullName evidence="2">Uncharacterized protein</fullName>
    </submittedName>
</protein>
<name>A0AA36NB28_9DINO</name>
<sequence length="300" mass="31806">MPALVEFPNALGPGVPLFVQCAWHSEAAQAPQAPDGAPDAVPAPEGLCHLVMIDGNQCWVGTLQQKDLAGPLGDSWKDPANLRLLREALSSPPESLSPSRLPGPRAEAAWRVVASELEVTVRFIYREGPVAAVQAARFPAVSLDKALGDICSGIRKLQSDVQSQASSVQAEKASLLARQEVLKRQLELLPEEVEAHEARLLDGLSGVLNAQKRRCLSLAPVAGGGGGGREPGPQLLCVPHLRRQRRATGGAGGAGRNGDRLQHPADLGHEHGEPWCQGPKRSKRGLAHAFGIAAISWRCS</sequence>
<keyword evidence="3" id="KW-1185">Reference proteome</keyword>
<organism evidence="2 3">
    <name type="scientific">Effrenium voratum</name>
    <dbReference type="NCBI Taxonomy" id="2562239"/>
    <lineage>
        <taxon>Eukaryota</taxon>
        <taxon>Sar</taxon>
        <taxon>Alveolata</taxon>
        <taxon>Dinophyceae</taxon>
        <taxon>Suessiales</taxon>
        <taxon>Symbiodiniaceae</taxon>
        <taxon>Effrenium</taxon>
    </lineage>
</organism>
<feature type="compositionally biased region" description="Basic and acidic residues" evidence="1">
    <location>
        <begin position="257"/>
        <end position="273"/>
    </location>
</feature>
<reference evidence="2" key="1">
    <citation type="submission" date="2023-08" db="EMBL/GenBank/DDBJ databases">
        <authorList>
            <person name="Chen Y."/>
            <person name="Shah S."/>
            <person name="Dougan E. K."/>
            <person name="Thang M."/>
            <person name="Chan C."/>
        </authorList>
    </citation>
    <scope>NUCLEOTIDE SEQUENCE</scope>
</reference>